<evidence type="ECO:0000313" key="3">
    <source>
        <dbReference type="Proteomes" id="UP000800041"/>
    </source>
</evidence>
<gene>
    <name evidence="2" type="ORF">K402DRAFT_395738</name>
</gene>
<sequence>MSSSIAIPARKKKAVQLSGSSASSSNSSFASPSGTPKSPATPASESSTPERVWMHERRPSLLSSSISKCEHTVINVGLPDAPKLTACVKASQGFDWNLEMFLPSYHDRGSSDLERKQDPVVDIFLTDEEAAAMLPS</sequence>
<name>A0A6G1GTY1_9PEZI</name>
<dbReference type="Proteomes" id="UP000800041">
    <property type="component" value="Unassembled WGS sequence"/>
</dbReference>
<accession>A0A6G1GTY1</accession>
<keyword evidence="3" id="KW-1185">Reference proteome</keyword>
<feature type="compositionally biased region" description="Low complexity" evidence="1">
    <location>
        <begin position="18"/>
        <end position="50"/>
    </location>
</feature>
<dbReference type="AlphaFoldDB" id="A0A6G1GTY1"/>
<reference evidence="2" key="1">
    <citation type="journal article" date="2020" name="Stud. Mycol.">
        <title>101 Dothideomycetes genomes: a test case for predicting lifestyles and emergence of pathogens.</title>
        <authorList>
            <person name="Haridas S."/>
            <person name="Albert R."/>
            <person name="Binder M."/>
            <person name="Bloem J."/>
            <person name="Labutti K."/>
            <person name="Salamov A."/>
            <person name="Andreopoulos B."/>
            <person name="Baker S."/>
            <person name="Barry K."/>
            <person name="Bills G."/>
            <person name="Bluhm B."/>
            <person name="Cannon C."/>
            <person name="Castanera R."/>
            <person name="Culley D."/>
            <person name="Daum C."/>
            <person name="Ezra D."/>
            <person name="Gonzalez J."/>
            <person name="Henrissat B."/>
            <person name="Kuo A."/>
            <person name="Liang C."/>
            <person name="Lipzen A."/>
            <person name="Lutzoni F."/>
            <person name="Magnuson J."/>
            <person name="Mondo S."/>
            <person name="Nolan M."/>
            <person name="Ohm R."/>
            <person name="Pangilinan J."/>
            <person name="Park H.-J."/>
            <person name="Ramirez L."/>
            <person name="Alfaro M."/>
            <person name="Sun H."/>
            <person name="Tritt A."/>
            <person name="Yoshinaga Y."/>
            <person name="Zwiers L.-H."/>
            <person name="Turgeon B."/>
            <person name="Goodwin S."/>
            <person name="Spatafora J."/>
            <person name="Crous P."/>
            <person name="Grigoriev I."/>
        </authorList>
    </citation>
    <scope>NUCLEOTIDE SEQUENCE</scope>
    <source>
        <strain evidence="2">CBS 113979</strain>
    </source>
</reference>
<feature type="region of interest" description="Disordered" evidence="1">
    <location>
        <begin position="1"/>
        <end position="57"/>
    </location>
</feature>
<evidence type="ECO:0000313" key="2">
    <source>
        <dbReference type="EMBL" id="KAF1984385.1"/>
    </source>
</evidence>
<proteinExistence type="predicted"/>
<protein>
    <submittedName>
        <fullName evidence="2">Uncharacterized protein</fullName>
    </submittedName>
</protein>
<organism evidence="2 3">
    <name type="scientific">Aulographum hederae CBS 113979</name>
    <dbReference type="NCBI Taxonomy" id="1176131"/>
    <lineage>
        <taxon>Eukaryota</taxon>
        <taxon>Fungi</taxon>
        <taxon>Dikarya</taxon>
        <taxon>Ascomycota</taxon>
        <taxon>Pezizomycotina</taxon>
        <taxon>Dothideomycetes</taxon>
        <taxon>Pleosporomycetidae</taxon>
        <taxon>Aulographales</taxon>
        <taxon>Aulographaceae</taxon>
    </lineage>
</organism>
<evidence type="ECO:0000256" key="1">
    <source>
        <dbReference type="SAM" id="MobiDB-lite"/>
    </source>
</evidence>
<dbReference type="OrthoDB" id="4157259at2759"/>
<dbReference type="EMBL" id="ML977168">
    <property type="protein sequence ID" value="KAF1984385.1"/>
    <property type="molecule type" value="Genomic_DNA"/>
</dbReference>